<evidence type="ECO:0000256" key="8">
    <source>
        <dbReference type="ARBA" id="ARBA00023154"/>
    </source>
</evidence>
<keyword evidence="6 13" id="KW-0560">Oxidoreductase</keyword>
<keyword evidence="7 13" id="KW-0520">NAD</keyword>
<dbReference type="Pfam" id="PF01113">
    <property type="entry name" value="DapB_N"/>
    <property type="match status" value="1"/>
</dbReference>
<dbReference type="EC" id="1.17.1.8" evidence="10 13"/>
<accession>A0A1A9HV21</accession>
<feature type="binding site" evidence="13">
    <location>
        <position position="35"/>
    </location>
    <ligand>
        <name>NADP(+)</name>
        <dbReference type="ChEBI" id="CHEBI:58349"/>
    </ligand>
</feature>
<evidence type="ECO:0000256" key="2">
    <source>
        <dbReference type="ARBA" id="ARBA00022490"/>
    </source>
</evidence>
<feature type="binding site" evidence="13">
    <location>
        <begin position="146"/>
        <end position="147"/>
    </location>
    <ligand>
        <name>(S)-2,3,4,5-tetrahydrodipicolinate</name>
        <dbReference type="ChEBI" id="CHEBI:16845"/>
    </ligand>
</feature>
<comment type="catalytic activity">
    <reaction evidence="11 13">
        <text>(S)-2,3,4,5-tetrahydrodipicolinate + NADP(+) + H2O = (2S,4S)-4-hydroxy-2,3,4,5-tetrahydrodipicolinate + NADPH + H(+)</text>
        <dbReference type="Rhea" id="RHEA:35331"/>
        <dbReference type="ChEBI" id="CHEBI:15377"/>
        <dbReference type="ChEBI" id="CHEBI:15378"/>
        <dbReference type="ChEBI" id="CHEBI:16845"/>
        <dbReference type="ChEBI" id="CHEBI:57783"/>
        <dbReference type="ChEBI" id="CHEBI:58349"/>
        <dbReference type="ChEBI" id="CHEBI:67139"/>
        <dbReference type="EC" id="1.17.1.8"/>
    </reaction>
</comment>
<keyword evidence="2 13" id="KW-0963">Cytoplasm</keyword>
<dbReference type="RefSeq" id="WP_066482497.1">
    <property type="nucleotide sequence ID" value="NZ_CP014639.1"/>
</dbReference>
<evidence type="ECO:0000256" key="10">
    <source>
        <dbReference type="ARBA" id="ARBA00038983"/>
    </source>
</evidence>
<sequence>MQVGVIGCSGRTGSRIVTCLEQNSKYKVGPGFSRKSSFSLSHIVQSNDVLVDFSTPHVTEELIDQLQYFPKPVIIGTSAFPGNFDRRREKLQTLVCKVPVVLCPNVSMGAYVQKRLVTLLAQLCNECYDIRITETHHRNKQDRISGTAQDLVTTVCRTKLDCWGQEYSLGSFGKTGRKIELHSSRVGDVPGEHEVAFVSNGEQIIVRHTVFSREVFALGVLHILDWLFTVNPEPSLYGFEDALKVALWDEHCLLKK</sequence>
<feature type="active site" description="Proton donor/acceptor" evidence="13">
    <location>
        <position position="136"/>
    </location>
</feature>
<keyword evidence="3 13" id="KW-0028">Amino-acid biosynthesis</keyword>
<evidence type="ECO:0000256" key="9">
    <source>
        <dbReference type="ARBA" id="ARBA00037922"/>
    </source>
</evidence>
<evidence type="ECO:0000313" key="16">
    <source>
        <dbReference type="EMBL" id="ANH78839.1"/>
    </source>
</evidence>
<dbReference type="PANTHER" id="PTHR20836:SF0">
    <property type="entry name" value="4-HYDROXY-TETRAHYDRODIPICOLINATE REDUCTASE 1, CHLOROPLASTIC-RELATED"/>
    <property type="match status" value="1"/>
</dbReference>
<dbReference type="SUPFAM" id="SSF51735">
    <property type="entry name" value="NAD(P)-binding Rossmann-fold domains"/>
    <property type="match status" value="1"/>
</dbReference>
<feature type="binding site" evidence="13">
    <location>
        <position position="137"/>
    </location>
    <ligand>
        <name>(S)-2,3,4,5-tetrahydrodipicolinate</name>
        <dbReference type="ChEBI" id="CHEBI:16845"/>
    </ligand>
</feature>
<protein>
    <recommendedName>
        <fullName evidence="10 13">4-hydroxy-tetrahydrodipicolinate reductase</fullName>
        <shortName evidence="13">HTPA reductase</shortName>
        <ecNumber evidence="10 13">1.17.1.8</ecNumber>
    </recommendedName>
</protein>
<comment type="subcellular location">
    <subcellularLocation>
        <location evidence="13">Cytoplasm</location>
    </subcellularLocation>
</comment>
<evidence type="ECO:0000256" key="13">
    <source>
        <dbReference type="HAMAP-Rule" id="MF_00102"/>
    </source>
</evidence>
<gene>
    <name evidence="13" type="primary">dapB</name>
    <name evidence="16" type="ORF">Cs308_0669</name>
</gene>
<dbReference type="GO" id="GO:0005829">
    <property type="term" value="C:cytosol"/>
    <property type="evidence" value="ECO:0007669"/>
    <property type="project" value="TreeGrafter"/>
</dbReference>
<feature type="binding site" evidence="13">
    <location>
        <begin position="76"/>
        <end position="78"/>
    </location>
    <ligand>
        <name>NAD(+)</name>
        <dbReference type="ChEBI" id="CHEBI:57540"/>
    </ligand>
</feature>
<feature type="domain" description="Dihydrodipicolinate reductase C-terminal" evidence="15">
    <location>
        <begin position="109"/>
        <end position="243"/>
    </location>
</feature>
<keyword evidence="17" id="KW-1185">Reference proteome</keyword>
<dbReference type="PROSITE" id="PS01298">
    <property type="entry name" value="DAPB"/>
    <property type="match status" value="1"/>
</dbReference>
<dbReference type="GO" id="GO:0016726">
    <property type="term" value="F:oxidoreductase activity, acting on CH or CH2 groups, NAD or NADP as acceptor"/>
    <property type="evidence" value="ECO:0007669"/>
    <property type="project" value="UniProtKB-UniRule"/>
</dbReference>
<dbReference type="STRING" id="1806891.Cs308_0669"/>
<dbReference type="CDD" id="cd02274">
    <property type="entry name" value="DHDPR_N"/>
    <property type="match status" value="1"/>
</dbReference>
<evidence type="ECO:0000259" key="14">
    <source>
        <dbReference type="Pfam" id="PF01113"/>
    </source>
</evidence>
<dbReference type="GO" id="GO:0050661">
    <property type="term" value="F:NADP binding"/>
    <property type="evidence" value="ECO:0007669"/>
    <property type="project" value="UniProtKB-UniRule"/>
</dbReference>
<dbReference type="InterPro" id="IPR023940">
    <property type="entry name" value="DHDPR_bac"/>
</dbReference>
<dbReference type="InterPro" id="IPR022663">
    <property type="entry name" value="DapB_C"/>
</dbReference>
<dbReference type="InterPro" id="IPR022664">
    <property type="entry name" value="DapB_N_CS"/>
</dbReference>
<dbReference type="HAMAP" id="MF_00102">
    <property type="entry name" value="DapB"/>
    <property type="match status" value="1"/>
</dbReference>
<dbReference type="InterPro" id="IPR036291">
    <property type="entry name" value="NAD(P)-bd_dom_sf"/>
</dbReference>
<name>A0A1A9HV21_9CHLA</name>
<dbReference type="Proteomes" id="UP000078162">
    <property type="component" value="Chromosome"/>
</dbReference>
<comment type="subunit">
    <text evidence="13">Homotetramer.</text>
</comment>
<organism evidence="16 17">
    <name type="scientific">Candidatus Chlamydia sanziniae</name>
    <dbReference type="NCBI Taxonomy" id="1806891"/>
    <lineage>
        <taxon>Bacteria</taxon>
        <taxon>Pseudomonadati</taxon>
        <taxon>Chlamydiota</taxon>
        <taxon>Chlamydiia</taxon>
        <taxon>Chlamydiales</taxon>
        <taxon>Chlamydiaceae</taxon>
        <taxon>Chlamydia/Chlamydophila group</taxon>
        <taxon>Chlamydia</taxon>
    </lineage>
</organism>
<evidence type="ECO:0000256" key="4">
    <source>
        <dbReference type="ARBA" id="ARBA00022857"/>
    </source>
</evidence>
<comment type="caution">
    <text evidence="13">Was originally thought to be a dihydrodipicolinate reductase (DHDPR), catalyzing the conversion of dihydrodipicolinate to tetrahydrodipicolinate. However, it was shown in E.coli that the substrate of the enzymatic reaction is not dihydrodipicolinate (DHDP) but in fact (2S,4S)-4-hydroxy-2,3,4,5-tetrahydrodipicolinic acid (HTPA), the product released by the DapA-catalyzed reaction.</text>
</comment>
<dbReference type="Gene3D" id="3.40.50.720">
    <property type="entry name" value="NAD(P)-binding Rossmann-like Domain"/>
    <property type="match status" value="1"/>
</dbReference>
<dbReference type="GO" id="GO:0019877">
    <property type="term" value="P:diaminopimelate biosynthetic process"/>
    <property type="evidence" value="ECO:0007669"/>
    <property type="project" value="UniProtKB-UniRule"/>
</dbReference>
<comment type="function">
    <text evidence="13">Catalyzes the conversion of 4-hydroxy-tetrahydrodipicolinate (HTPA) to tetrahydrodipicolinate.</text>
</comment>
<feature type="active site" description="Proton donor" evidence="13">
    <location>
        <position position="140"/>
    </location>
</feature>
<keyword evidence="8 13" id="KW-0457">Lysine biosynthesis</keyword>
<evidence type="ECO:0000256" key="11">
    <source>
        <dbReference type="ARBA" id="ARBA00049080"/>
    </source>
</evidence>
<dbReference type="UniPathway" id="UPA00034">
    <property type="reaction ID" value="UER00018"/>
</dbReference>
<dbReference type="PANTHER" id="PTHR20836">
    <property type="entry name" value="DIHYDRODIPICOLINATE REDUCTASE"/>
    <property type="match status" value="1"/>
</dbReference>
<comment type="pathway">
    <text evidence="9 13">Amino-acid biosynthesis; L-lysine biosynthesis via DAP pathway; (S)-tetrahydrodipicolinate from L-aspartate: step 4/4.</text>
</comment>
<dbReference type="EMBL" id="CP014639">
    <property type="protein sequence ID" value="ANH78839.1"/>
    <property type="molecule type" value="Genomic_DNA"/>
</dbReference>
<dbReference type="PIRSF" id="PIRSF000161">
    <property type="entry name" value="DHPR"/>
    <property type="match status" value="1"/>
</dbReference>
<proteinExistence type="inferred from homology"/>
<evidence type="ECO:0000256" key="7">
    <source>
        <dbReference type="ARBA" id="ARBA00023027"/>
    </source>
</evidence>
<keyword evidence="5 13" id="KW-0220">Diaminopimelate biosynthesis</keyword>
<dbReference type="Gene3D" id="3.30.360.10">
    <property type="entry name" value="Dihydrodipicolinate Reductase, domain 2"/>
    <property type="match status" value="1"/>
</dbReference>
<feature type="domain" description="Dihydrodipicolinate reductase N-terminal" evidence="14">
    <location>
        <begin position="1"/>
        <end position="105"/>
    </location>
</feature>
<dbReference type="PATRIC" id="fig|1806891.3.peg.660"/>
<evidence type="ECO:0000256" key="12">
    <source>
        <dbReference type="ARBA" id="ARBA00049396"/>
    </source>
</evidence>
<evidence type="ECO:0000256" key="6">
    <source>
        <dbReference type="ARBA" id="ARBA00023002"/>
    </source>
</evidence>
<comment type="caution">
    <text evidence="13">Lacks conserved residue(s) required for the propagation of feature annotation.</text>
</comment>
<feature type="binding site" evidence="13">
    <location>
        <begin position="7"/>
        <end position="12"/>
    </location>
    <ligand>
        <name>NAD(+)</name>
        <dbReference type="ChEBI" id="CHEBI:57540"/>
    </ligand>
</feature>
<dbReference type="SUPFAM" id="SSF55347">
    <property type="entry name" value="Glyceraldehyde-3-phosphate dehydrogenase-like, C-terminal domain"/>
    <property type="match status" value="1"/>
</dbReference>
<dbReference type="OrthoDB" id="9790352at2"/>
<evidence type="ECO:0000256" key="5">
    <source>
        <dbReference type="ARBA" id="ARBA00022915"/>
    </source>
</evidence>
<evidence type="ECO:0000256" key="3">
    <source>
        <dbReference type="ARBA" id="ARBA00022605"/>
    </source>
</evidence>
<dbReference type="KEGG" id="csaz:Cs308_0669"/>
<comment type="similarity">
    <text evidence="1 13">Belongs to the DapB family.</text>
</comment>
<keyword evidence="4 13" id="KW-0521">NADP</keyword>
<dbReference type="GO" id="GO:0051287">
    <property type="term" value="F:NAD binding"/>
    <property type="evidence" value="ECO:0007669"/>
    <property type="project" value="UniProtKB-UniRule"/>
</dbReference>
<comment type="catalytic activity">
    <reaction evidence="12 13">
        <text>(S)-2,3,4,5-tetrahydrodipicolinate + NAD(+) + H2O = (2S,4S)-4-hydroxy-2,3,4,5-tetrahydrodipicolinate + NADH + H(+)</text>
        <dbReference type="Rhea" id="RHEA:35323"/>
        <dbReference type="ChEBI" id="CHEBI:15377"/>
        <dbReference type="ChEBI" id="CHEBI:15378"/>
        <dbReference type="ChEBI" id="CHEBI:16845"/>
        <dbReference type="ChEBI" id="CHEBI:57540"/>
        <dbReference type="ChEBI" id="CHEBI:57945"/>
        <dbReference type="ChEBI" id="CHEBI:67139"/>
        <dbReference type="EC" id="1.17.1.8"/>
    </reaction>
</comment>
<reference evidence="17" key="1">
    <citation type="submission" date="2016-03" db="EMBL/GenBank/DDBJ databases">
        <title>Culture-independent genomics supports pathogen discovery for uncultivable bacteria within the genus Chlamydia.</title>
        <authorList>
            <person name="Taylor-Brown A."/>
            <person name="Bachmann N.L."/>
            <person name="Borel N."/>
            <person name="Polkinghorne A."/>
        </authorList>
    </citation>
    <scope>NUCLEOTIDE SEQUENCE [LARGE SCALE GENOMIC DNA]</scope>
    <source>
        <strain evidence="17">2742-308</strain>
    </source>
</reference>
<evidence type="ECO:0000313" key="17">
    <source>
        <dbReference type="Proteomes" id="UP000078162"/>
    </source>
</evidence>
<dbReference type="AlphaFoldDB" id="A0A1A9HV21"/>
<dbReference type="GO" id="GO:0009089">
    <property type="term" value="P:lysine biosynthetic process via diaminopimelate"/>
    <property type="evidence" value="ECO:0007669"/>
    <property type="project" value="UniProtKB-UniRule"/>
</dbReference>
<dbReference type="Pfam" id="PF05173">
    <property type="entry name" value="DapB_C"/>
    <property type="match status" value="1"/>
</dbReference>
<evidence type="ECO:0000256" key="1">
    <source>
        <dbReference type="ARBA" id="ARBA00006642"/>
    </source>
</evidence>
<feature type="binding site" evidence="13">
    <location>
        <begin position="103"/>
        <end position="106"/>
    </location>
    <ligand>
        <name>NAD(+)</name>
        <dbReference type="ChEBI" id="CHEBI:57540"/>
    </ligand>
</feature>
<dbReference type="GO" id="GO:0008839">
    <property type="term" value="F:4-hydroxy-tetrahydrodipicolinate reductase"/>
    <property type="evidence" value="ECO:0007669"/>
    <property type="project" value="UniProtKB-EC"/>
</dbReference>
<dbReference type="InterPro" id="IPR000846">
    <property type="entry name" value="DapB_N"/>
</dbReference>
<evidence type="ECO:0000259" key="15">
    <source>
        <dbReference type="Pfam" id="PF05173"/>
    </source>
</evidence>